<reference evidence="1 2" key="1">
    <citation type="journal article" date="2021" name="ISME J.">
        <title>Genomic evolution of the class Acidithiobacillia: deep-branching Proteobacteria living in extreme acidic conditions.</title>
        <authorList>
            <person name="Moya-Beltran A."/>
            <person name="Beard S."/>
            <person name="Rojas-Villalobos C."/>
            <person name="Issotta F."/>
            <person name="Gallardo Y."/>
            <person name="Ulloa R."/>
            <person name="Giaveno A."/>
            <person name="Degli Esposti M."/>
            <person name="Johnson D.B."/>
            <person name="Quatrini R."/>
        </authorList>
    </citation>
    <scope>NUCLEOTIDE SEQUENCE [LARGE SCALE GENOMIC DNA]</scope>
    <source>
        <strain evidence="1 2">GG1-14</strain>
    </source>
</reference>
<dbReference type="EMBL" id="CP127526">
    <property type="protein sequence ID" value="XRI72982.1"/>
    <property type="molecule type" value="Genomic_DNA"/>
</dbReference>
<dbReference type="Proteomes" id="UP001195965">
    <property type="component" value="Chromosome"/>
</dbReference>
<proteinExistence type="predicted"/>
<evidence type="ECO:0000313" key="1">
    <source>
        <dbReference type="EMBL" id="XRI72982.1"/>
    </source>
</evidence>
<keyword evidence="2" id="KW-1185">Reference proteome</keyword>
<gene>
    <name evidence="1" type="ORF">HHS34_011090</name>
</gene>
<name>A0ACD5HEE8_9PROT</name>
<protein>
    <submittedName>
        <fullName evidence="1">Uncharacterized protein</fullName>
    </submittedName>
</protein>
<sequence length="350" mass="38753">MNTKVSYFYTFWHVFLFLFSSCSMADTIAISHSIKLAMPRPLVGIILPSSPNTYDQMASKIKNPKIYKDGLFKFTSGTIYGVPVILSSPPPIGSFSLTAIDTYLLETIFHPGFVIDPGTAGSHLPDLSMGDVVIGARVVNFSNYMTNSLGKIVPGQFSSLVTDKEGYKKGNPNPEYIYAAPKLVKLAELAAKKVARFTPANILSAPAGRRPWILVYGTQGSGAAWLRNIKQITNSTNIFHEDDEAGNYPIALVSTLNKTNFIEIHTISDAAMNVPTVINNYFHLCSEYAQKRSNLIALKMIQMISRDHNNKDFNTFSGGFYDPWSGEIFLSSMKPPGYVSQWTKKYGVLR</sequence>
<evidence type="ECO:0000313" key="2">
    <source>
        <dbReference type="Proteomes" id="UP001195965"/>
    </source>
</evidence>
<accession>A0ACD5HEE8</accession>
<organism evidence="1 2">
    <name type="scientific">Acidithiobacillus montserratensis</name>
    <dbReference type="NCBI Taxonomy" id="2729135"/>
    <lineage>
        <taxon>Bacteria</taxon>
        <taxon>Pseudomonadati</taxon>
        <taxon>Pseudomonadota</taxon>
        <taxon>Acidithiobacillia</taxon>
        <taxon>Acidithiobacillales</taxon>
        <taxon>Acidithiobacillaceae</taxon>
        <taxon>Acidithiobacillus</taxon>
    </lineage>
</organism>